<dbReference type="Pfam" id="PF04535">
    <property type="entry name" value="CASP_dom"/>
    <property type="match status" value="1"/>
</dbReference>
<proteinExistence type="inferred from homology"/>
<dbReference type="GO" id="GO:0005886">
    <property type="term" value="C:plasma membrane"/>
    <property type="evidence" value="ECO:0007669"/>
    <property type="project" value="UniProtKB-SubCell"/>
</dbReference>
<evidence type="ECO:0000256" key="2">
    <source>
        <dbReference type="ARBA" id="ARBA00007651"/>
    </source>
</evidence>
<sequence length="182" mass="19377">MEAPMKHSFGYQKNQVIADVALRALLFVTSLGAIIVLVTSKQSKMIPISPTVAIPLDANWNQSPANIYFVAAHCVACLYSIITCASSISVLKKIGTSSEKLQSNFVKLDSLLLGIISSAAGAAAAVAYIGLKGNSHARWNEICNVYGSFCHHVVVAILLSLMSTGSLLPLVWSPSTRIQTKS</sequence>
<name>A0AAD8NRC0_TARER</name>
<dbReference type="AlphaFoldDB" id="A0AAD8NRC0"/>
<feature type="transmembrane region" description="Helical" evidence="8">
    <location>
        <begin position="20"/>
        <end position="40"/>
    </location>
</feature>
<reference evidence="10" key="1">
    <citation type="journal article" date="2023" name="bioRxiv">
        <title>Improved chromosome-level genome assembly for marigold (Tagetes erecta).</title>
        <authorList>
            <person name="Jiang F."/>
            <person name="Yuan L."/>
            <person name="Wang S."/>
            <person name="Wang H."/>
            <person name="Xu D."/>
            <person name="Wang A."/>
            <person name="Fan W."/>
        </authorList>
    </citation>
    <scope>NUCLEOTIDE SEQUENCE</scope>
    <source>
        <strain evidence="10">WSJ</strain>
        <tissue evidence="10">Leaf</tissue>
    </source>
</reference>
<evidence type="ECO:0000256" key="4">
    <source>
        <dbReference type="ARBA" id="ARBA00022475"/>
    </source>
</evidence>
<dbReference type="PANTHER" id="PTHR36488">
    <property type="entry name" value="CASP-LIKE PROTEIN 1U1"/>
    <property type="match status" value="1"/>
</dbReference>
<dbReference type="EMBL" id="JAUHHV010000007">
    <property type="protein sequence ID" value="KAK1417886.1"/>
    <property type="molecule type" value="Genomic_DNA"/>
</dbReference>
<evidence type="ECO:0000256" key="6">
    <source>
        <dbReference type="ARBA" id="ARBA00022989"/>
    </source>
</evidence>
<dbReference type="PANTHER" id="PTHR36488:SF8">
    <property type="entry name" value="CASP-LIKE PROTEIN 1U1"/>
    <property type="match status" value="1"/>
</dbReference>
<comment type="subcellular location">
    <subcellularLocation>
        <location evidence="1 8">Cell membrane</location>
        <topology evidence="1 8">Multi-pass membrane protein</topology>
    </subcellularLocation>
</comment>
<comment type="similarity">
    <text evidence="2 8">Belongs to the Casparian strip membrane proteins (CASP) family.</text>
</comment>
<dbReference type="InterPro" id="IPR006459">
    <property type="entry name" value="CASP/CASPL"/>
</dbReference>
<gene>
    <name evidence="10" type="ORF">QVD17_27021</name>
</gene>
<keyword evidence="4 8" id="KW-1003">Cell membrane</keyword>
<feature type="transmembrane region" description="Helical" evidence="8">
    <location>
        <begin position="67"/>
        <end position="91"/>
    </location>
</feature>
<dbReference type="InterPro" id="IPR044173">
    <property type="entry name" value="CASPL"/>
</dbReference>
<evidence type="ECO:0000313" key="10">
    <source>
        <dbReference type="EMBL" id="KAK1417886.1"/>
    </source>
</evidence>
<evidence type="ECO:0000256" key="8">
    <source>
        <dbReference type="RuleBase" id="RU361233"/>
    </source>
</evidence>
<keyword evidence="6 8" id="KW-1133">Transmembrane helix</keyword>
<comment type="subunit">
    <text evidence="3 8">Homodimer and heterodimers.</text>
</comment>
<comment type="caution">
    <text evidence="10">The sequence shown here is derived from an EMBL/GenBank/DDBJ whole genome shotgun (WGS) entry which is preliminary data.</text>
</comment>
<feature type="transmembrane region" description="Helical" evidence="8">
    <location>
        <begin position="111"/>
        <end position="131"/>
    </location>
</feature>
<feature type="domain" description="Casparian strip membrane protein" evidence="9">
    <location>
        <begin position="17"/>
        <end position="163"/>
    </location>
</feature>
<evidence type="ECO:0000256" key="1">
    <source>
        <dbReference type="ARBA" id="ARBA00004651"/>
    </source>
</evidence>
<accession>A0AAD8NRC0</accession>
<evidence type="ECO:0000256" key="7">
    <source>
        <dbReference type="ARBA" id="ARBA00023136"/>
    </source>
</evidence>
<protein>
    <recommendedName>
        <fullName evidence="8">CASP-like protein</fullName>
    </recommendedName>
</protein>
<organism evidence="10 11">
    <name type="scientific">Tagetes erecta</name>
    <name type="common">African marigold</name>
    <dbReference type="NCBI Taxonomy" id="13708"/>
    <lineage>
        <taxon>Eukaryota</taxon>
        <taxon>Viridiplantae</taxon>
        <taxon>Streptophyta</taxon>
        <taxon>Embryophyta</taxon>
        <taxon>Tracheophyta</taxon>
        <taxon>Spermatophyta</taxon>
        <taxon>Magnoliopsida</taxon>
        <taxon>eudicotyledons</taxon>
        <taxon>Gunneridae</taxon>
        <taxon>Pentapetalae</taxon>
        <taxon>asterids</taxon>
        <taxon>campanulids</taxon>
        <taxon>Asterales</taxon>
        <taxon>Asteraceae</taxon>
        <taxon>Asteroideae</taxon>
        <taxon>Heliantheae alliance</taxon>
        <taxon>Tageteae</taxon>
        <taxon>Tagetes</taxon>
    </lineage>
</organism>
<keyword evidence="7 8" id="KW-0472">Membrane</keyword>
<dbReference type="NCBIfam" id="TIGR01569">
    <property type="entry name" value="A_tha_TIGR01569"/>
    <property type="match status" value="1"/>
</dbReference>
<dbReference type="Proteomes" id="UP001229421">
    <property type="component" value="Unassembled WGS sequence"/>
</dbReference>
<evidence type="ECO:0000313" key="11">
    <source>
        <dbReference type="Proteomes" id="UP001229421"/>
    </source>
</evidence>
<dbReference type="InterPro" id="IPR006702">
    <property type="entry name" value="CASP_dom"/>
</dbReference>
<evidence type="ECO:0000259" key="9">
    <source>
        <dbReference type="Pfam" id="PF04535"/>
    </source>
</evidence>
<feature type="transmembrane region" description="Helical" evidence="8">
    <location>
        <begin position="151"/>
        <end position="172"/>
    </location>
</feature>
<keyword evidence="5 8" id="KW-0812">Transmembrane</keyword>
<evidence type="ECO:0000256" key="5">
    <source>
        <dbReference type="ARBA" id="ARBA00022692"/>
    </source>
</evidence>
<keyword evidence="11" id="KW-1185">Reference proteome</keyword>
<evidence type="ECO:0000256" key="3">
    <source>
        <dbReference type="ARBA" id="ARBA00011489"/>
    </source>
</evidence>